<evidence type="ECO:0000259" key="9">
    <source>
        <dbReference type="Pfam" id="PF01773"/>
    </source>
</evidence>
<keyword evidence="13" id="KW-1185">Reference proteome</keyword>
<sequence>MRRPSAAVTALWALTLALLLAGALASAAGATDAVAPPVPSALHTGPDAQLGAIGQSLDTSLADRARSLLGLLLLAGVAWGFSTNRARIDWRLVGWGIGLQIAFAVFILKTPLGAQIFSSVNEVVVALLGFTVDGARFIFGDLVFNSVPVGEGVAGTNAPVAVEPGRVAQTGAFFAFNVLPTIIFFSSLMTVMYHLGVMQRIVKGFAWVMQRTMHTSGAETLSAAGNIFVGQTEAPLLIKPFVATMTRSELMAVMTGGFATVAGGVLVAYVGMLVAFFPDIAGHLMAASVMSAPAALVCAKLLVPEEEVPVTAGRLEVSVERPDANVIDAAARGASEGLGLALNVGAMLLAFIALIQLFNALLGWSGGLIGLEGVTLEGMLGMALAPVAWLMGVPWQDAAVVGELMGLKTVLNEFVAYLQLSTILSGETGLEPRSIIIATYALSGFANFSSIAIQIGGIGGIAPERRSDLSRLGLRAMVGGSIAAFMTATVAGMLV</sequence>
<organism evidence="12 13">
    <name type="scientific">Gaopeijia maritima</name>
    <dbReference type="NCBI Taxonomy" id="3119007"/>
    <lineage>
        <taxon>Bacteria</taxon>
        <taxon>Pseudomonadati</taxon>
        <taxon>Gemmatimonadota</taxon>
        <taxon>Longimicrobiia</taxon>
        <taxon>Gaopeijiales</taxon>
        <taxon>Gaopeijiaceae</taxon>
        <taxon>Gaopeijia</taxon>
    </lineage>
</organism>
<evidence type="ECO:0000256" key="2">
    <source>
        <dbReference type="ARBA" id="ARBA00009033"/>
    </source>
</evidence>
<feature type="transmembrane region" description="Helical" evidence="7">
    <location>
        <begin position="88"/>
        <end position="108"/>
    </location>
</feature>
<keyword evidence="8" id="KW-0732">Signal</keyword>
<evidence type="ECO:0000259" key="10">
    <source>
        <dbReference type="Pfam" id="PF07662"/>
    </source>
</evidence>
<feature type="transmembrane region" description="Helical" evidence="7">
    <location>
        <begin position="250"/>
        <end position="277"/>
    </location>
</feature>
<comment type="caution">
    <text evidence="12">The sequence shown here is derived from an EMBL/GenBank/DDBJ whole genome shotgun (WGS) entry which is preliminary data.</text>
</comment>
<feature type="transmembrane region" description="Helical" evidence="7">
    <location>
        <begin position="374"/>
        <end position="395"/>
    </location>
</feature>
<feature type="transmembrane region" description="Helical" evidence="7">
    <location>
        <begin position="65"/>
        <end position="81"/>
    </location>
</feature>
<reference evidence="12 13" key="1">
    <citation type="submission" date="2024-02" db="EMBL/GenBank/DDBJ databases">
        <title>A novel Gemmatimonadota bacterium.</title>
        <authorList>
            <person name="Du Z.-J."/>
            <person name="Ye Y.-Q."/>
        </authorList>
    </citation>
    <scope>NUCLEOTIDE SEQUENCE [LARGE SCALE GENOMIC DNA]</scope>
    <source>
        <strain evidence="12 13">DH-20</strain>
    </source>
</reference>
<dbReference type="EMBL" id="JBBHLI010000016">
    <property type="protein sequence ID" value="MEK9502857.1"/>
    <property type="molecule type" value="Genomic_DNA"/>
</dbReference>
<evidence type="ECO:0000256" key="8">
    <source>
        <dbReference type="SAM" id="SignalP"/>
    </source>
</evidence>
<feature type="transmembrane region" description="Helical" evidence="7">
    <location>
        <begin position="435"/>
        <end position="462"/>
    </location>
</feature>
<gene>
    <name evidence="12" type="ORF">WI372_17810</name>
</gene>
<feature type="signal peptide" evidence="8">
    <location>
        <begin position="1"/>
        <end position="27"/>
    </location>
</feature>
<feature type="transmembrane region" description="Helical" evidence="7">
    <location>
        <begin position="172"/>
        <end position="195"/>
    </location>
</feature>
<evidence type="ECO:0000256" key="1">
    <source>
        <dbReference type="ARBA" id="ARBA00004651"/>
    </source>
</evidence>
<dbReference type="Pfam" id="PF01773">
    <property type="entry name" value="Nucleos_tra2_N"/>
    <property type="match status" value="1"/>
</dbReference>
<dbReference type="RefSeq" id="WP_405281817.1">
    <property type="nucleotide sequence ID" value="NZ_JBBHLI010000016.1"/>
</dbReference>
<dbReference type="Pfam" id="PF07670">
    <property type="entry name" value="Gate"/>
    <property type="match status" value="1"/>
</dbReference>
<dbReference type="InterPro" id="IPR011642">
    <property type="entry name" value="Gate_dom"/>
</dbReference>
<evidence type="ECO:0000259" key="11">
    <source>
        <dbReference type="Pfam" id="PF07670"/>
    </source>
</evidence>
<dbReference type="Proteomes" id="UP001484239">
    <property type="component" value="Unassembled WGS sequence"/>
</dbReference>
<evidence type="ECO:0000256" key="3">
    <source>
        <dbReference type="ARBA" id="ARBA00022475"/>
    </source>
</evidence>
<comment type="similarity">
    <text evidence="2">Belongs to the concentrative nucleoside transporter (CNT) (TC 2.A.41) family.</text>
</comment>
<evidence type="ECO:0000256" key="4">
    <source>
        <dbReference type="ARBA" id="ARBA00022692"/>
    </source>
</evidence>
<dbReference type="InterPro" id="IPR011657">
    <property type="entry name" value="CNT_C_dom"/>
</dbReference>
<name>A0ABU9EDM5_9BACT</name>
<evidence type="ECO:0000313" key="13">
    <source>
        <dbReference type="Proteomes" id="UP001484239"/>
    </source>
</evidence>
<feature type="transmembrane region" description="Helical" evidence="7">
    <location>
        <begin position="340"/>
        <end position="362"/>
    </location>
</feature>
<accession>A0ABU9EDM5</accession>
<keyword evidence="5 7" id="KW-1133">Transmembrane helix</keyword>
<comment type="subcellular location">
    <subcellularLocation>
        <location evidence="1">Cell membrane</location>
        <topology evidence="1">Multi-pass membrane protein</topology>
    </subcellularLocation>
</comment>
<keyword evidence="4 7" id="KW-0812">Transmembrane</keyword>
<feature type="domain" description="Nucleoside transporter/FeoB GTPase Gate" evidence="11">
    <location>
        <begin position="176"/>
        <end position="275"/>
    </location>
</feature>
<feature type="transmembrane region" description="Helical" evidence="7">
    <location>
        <begin position="474"/>
        <end position="494"/>
    </location>
</feature>
<evidence type="ECO:0000313" key="12">
    <source>
        <dbReference type="EMBL" id="MEK9502857.1"/>
    </source>
</evidence>
<protein>
    <submittedName>
        <fullName evidence="12">Nucleoside transporter C-terminal domain-containing protein</fullName>
    </submittedName>
</protein>
<dbReference type="PANTHER" id="PTHR10590">
    <property type="entry name" value="SODIUM/NUCLEOSIDE COTRANSPORTER"/>
    <property type="match status" value="1"/>
</dbReference>
<proteinExistence type="inferred from homology"/>
<dbReference type="PANTHER" id="PTHR10590:SF4">
    <property type="entry name" value="SOLUTE CARRIER FAMILY 28 MEMBER 3"/>
    <property type="match status" value="1"/>
</dbReference>
<feature type="domain" description="Concentrative nucleoside transporter N-terminal" evidence="9">
    <location>
        <begin position="69"/>
        <end position="142"/>
    </location>
</feature>
<dbReference type="Pfam" id="PF07662">
    <property type="entry name" value="Nucleos_tra2_C"/>
    <property type="match status" value="1"/>
</dbReference>
<evidence type="ECO:0000256" key="5">
    <source>
        <dbReference type="ARBA" id="ARBA00022989"/>
    </source>
</evidence>
<feature type="chain" id="PRO_5046552845" evidence="8">
    <location>
        <begin position="28"/>
        <end position="495"/>
    </location>
</feature>
<dbReference type="InterPro" id="IPR008276">
    <property type="entry name" value="C_nuclsd_transpt"/>
</dbReference>
<dbReference type="InterPro" id="IPR002668">
    <property type="entry name" value="CNT_N_dom"/>
</dbReference>
<feature type="domain" description="Concentrative nucleoside transporter C-terminal" evidence="10">
    <location>
        <begin position="283"/>
        <end position="492"/>
    </location>
</feature>
<evidence type="ECO:0000256" key="6">
    <source>
        <dbReference type="ARBA" id="ARBA00023136"/>
    </source>
</evidence>
<keyword evidence="3" id="KW-1003">Cell membrane</keyword>
<evidence type="ECO:0000256" key="7">
    <source>
        <dbReference type="SAM" id="Phobius"/>
    </source>
</evidence>
<keyword evidence="6 7" id="KW-0472">Membrane</keyword>